<accession>A0A1V2I3W7</accession>
<feature type="compositionally biased region" description="Gly residues" evidence="1">
    <location>
        <begin position="97"/>
        <end position="110"/>
    </location>
</feature>
<organism evidence="2 3">
    <name type="scientific">Pseudofrankia asymbiotica</name>
    <dbReference type="NCBI Taxonomy" id="1834516"/>
    <lineage>
        <taxon>Bacteria</taxon>
        <taxon>Bacillati</taxon>
        <taxon>Actinomycetota</taxon>
        <taxon>Actinomycetes</taxon>
        <taxon>Frankiales</taxon>
        <taxon>Frankiaceae</taxon>
        <taxon>Pseudofrankia</taxon>
    </lineage>
</organism>
<protein>
    <submittedName>
        <fullName evidence="2">Methyltransferase type 12</fullName>
    </submittedName>
</protein>
<name>A0A1V2I3W7_9ACTN</name>
<dbReference type="Proteomes" id="UP000188929">
    <property type="component" value="Unassembled WGS sequence"/>
</dbReference>
<dbReference type="RefSeq" id="WP_076820286.1">
    <property type="nucleotide sequence ID" value="NZ_MOMC01000060.1"/>
</dbReference>
<dbReference type="InterPro" id="IPR029063">
    <property type="entry name" value="SAM-dependent_MTases_sf"/>
</dbReference>
<gene>
    <name evidence="2" type="ORF">BL253_27485</name>
</gene>
<dbReference type="OrthoDB" id="7055571at2"/>
<feature type="region of interest" description="Disordered" evidence="1">
    <location>
        <begin position="94"/>
        <end position="125"/>
    </location>
</feature>
<keyword evidence="2" id="KW-0489">Methyltransferase</keyword>
<evidence type="ECO:0000256" key="1">
    <source>
        <dbReference type="SAM" id="MobiDB-lite"/>
    </source>
</evidence>
<dbReference type="AlphaFoldDB" id="A0A1V2I3W7"/>
<proteinExistence type="predicted"/>
<keyword evidence="3" id="KW-1185">Reference proteome</keyword>
<feature type="compositionally biased region" description="Low complexity" evidence="1">
    <location>
        <begin position="115"/>
        <end position="125"/>
    </location>
</feature>
<reference evidence="3" key="1">
    <citation type="submission" date="2016-10" db="EMBL/GenBank/DDBJ databases">
        <title>Frankia sp. NRRL B-16386 Genome sequencing.</title>
        <authorList>
            <person name="Ghodhbane-Gtari F."/>
            <person name="Swanson E."/>
            <person name="Gueddou A."/>
            <person name="Hezbri K."/>
            <person name="Ktari K."/>
            <person name="Nouioui I."/>
            <person name="Morris K."/>
            <person name="Simpson S."/>
            <person name="Abebe-Akele F."/>
            <person name="Thomas K."/>
            <person name="Gtari M."/>
            <person name="Tisa L.S."/>
        </authorList>
    </citation>
    <scope>NUCLEOTIDE SEQUENCE [LARGE SCALE GENOMIC DNA]</scope>
    <source>
        <strain evidence="3">NRRL B-16386</strain>
    </source>
</reference>
<dbReference type="STRING" id="1834516.BL253_27485"/>
<dbReference type="SUPFAM" id="SSF53335">
    <property type="entry name" value="S-adenosyl-L-methionine-dependent methyltransferases"/>
    <property type="match status" value="1"/>
</dbReference>
<dbReference type="EMBL" id="MOMC01000060">
    <property type="protein sequence ID" value="ONH25360.1"/>
    <property type="molecule type" value="Genomic_DNA"/>
</dbReference>
<sequence>MDFDAAGKVSLAHVYDQPDPRSYFSTLRALDYRLPQLAKPYFAKIIDECQESRPGRRLRVLDVGSSYGVNAALLKLDLAMDELYDRYAGEIGRTVGHPGGNGQGRDGGSVDGRMTAAPEAAGTTTGLAADPRTRAMLVASDQALTTARGGAIDIEVIGLDASGPALAYALDAGFLDDALHADLESRELTEPERARLAGVDLVISTGCLGYVTDRTLTQIVTAATSPDAVAGPYAAAADGRPGLPWMAHFTLRMFPFDPIAETLAGFGYQTVAVDRLFEQRQFASPQEHDQVLATLSAVGVDPHGLEADGWLYAQLFISRPPESL</sequence>
<keyword evidence="2" id="KW-0808">Transferase</keyword>
<evidence type="ECO:0000313" key="2">
    <source>
        <dbReference type="EMBL" id="ONH25360.1"/>
    </source>
</evidence>
<comment type="caution">
    <text evidence="2">The sequence shown here is derived from an EMBL/GenBank/DDBJ whole genome shotgun (WGS) entry which is preliminary data.</text>
</comment>
<evidence type="ECO:0000313" key="3">
    <source>
        <dbReference type="Proteomes" id="UP000188929"/>
    </source>
</evidence>
<dbReference type="GO" id="GO:0008168">
    <property type="term" value="F:methyltransferase activity"/>
    <property type="evidence" value="ECO:0007669"/>
    <property type="project" value="UniProtKB-KW"/>
</dbReference>
<dbReference type="GO" id="GO:0032259">
    <property type="term" value="P:methylation"/>
    <property type="evidence" value="ECO:0007669"/>
    <property type="project" value="UniProtKB-KW"/>
</dbReference>